<dbReference type="Proteomes" id="UP000215559">
    <property type="component" value="Unassembled WGS sequence"/>
</dbReference>
<dbReference type="AlphaFoldDB" id="A0A235BPY4"/>
<evidence type="ECO:0000259" key="6">
    <source>
        <dbReference type="Pfam" id="PF13525"/>
    </source>
</evidence>
<accession>A0A235BPY4</accession>
<feature type="region of interest" description="Disordered" evidence="5">
    <location>
        <begin position="854"/>
        <end position="892"/>
    </location>
</feature>
<dbReference type="PROSITE" id="PS50005">
    <property type="entry name" value="TPR"/>
    <property type="match status" value="3"/>
</dbReference>
<sequence>MSAVWSLTAVTTTILLSLTNTTHHWSFPGFSPKSKPKGRKVKWKSGPANRTMWLLLFVLSNALTTGQTRILVERYNKVQTAVAEQNYQQATAGLKRLVKDYGSSEFGGELRFALAESYFNLGQYGHSLSLFKQILARPHYSYIKPEAMYGVAISYAMTGNYRQARLAMERLAKKQGYEKDDRTSFAFGVLHYFQKEYEPAISKLSGLDLPESKFYLAKSYAATGRPLPALLKFKEITTEVPNTPLATMAHFAAGIALFVNHDYDGARAKLQFFIDNFPYSPLVDYANYFLGCTLIALKDYGAAVDHLMPLTRHSNNFLAAHANYFIGYADKALGKPADAVERFQKVRANYPNTKIASYANLQLTQAMLATADTAQTLLTTSQLAQMFKTGEISGVGDYLSGVLFYQMGEFDKADRQFESILTEYAETSLREPACAMLLLSLNSSGQFEKTIAIGAKYVTDYPNDTTEWRAKTLYFLAEGFYYYQKYNEADAYYQRAYTNPASSDIAPYARLGRCFCLYHLGRLDEAVSGFKGLLSAKADDTLYTVSAYLGYGYSLFNQCEYLKALDVFEALSNTFSDNRLAAVPGYFYAGYCYYQLRYYGQAVDAWTVLMNKFPENNPKVAEAAFRTGDTYFKALKYDKAIASFEFVVERHPNSEYAPPAQALIAQCYYNRRQYLDAVREYQKFLDLYPSDPQGPSVRKSLEMSYYLGGQEDSLVMEEFLRRFPQSEMAAEGQYDKGRALFDAQNYGQAVLELQKAVVNFPGSDLAGDAQLLTAESYAQLKKWNEATRAYRKFLDYFPEHEQRSGAFFDMAIAYFNLGEYQKSLEAFQTVVDSFPKSEYAESARDNISSCQKRLGAGVVEEHPPGSEKVEKESGKIPAPEQKPNPPKQGRQQ</sequence>
<feature type="domain" description="Outer membrane lipoprotein BamD-like" evidence="6">
    <location>
        <begin position="621"/>
        <end position="693"/>
    </location>
</feature>
<feature type="repeat" description="TPR" evidence="4">
    <location>
        <begin position="658"/>
        <end position="691"/>
    </location>
</feature>
<evidence type="ECO:0000256" key="3">
    <source>
        <dbReference type="ARBA" id="ARBA00022803"/>
    </source>
</evidence>
<keyword evidence="3 4" id="KW-0802">TPR repeat</keyword>
<evidence type="ECO:0000256" key="1">
    <source>
        <dbReference type="ARBA" id="ARBA00022729"/>
    </source>
</evidence>
<dbReference type="PANTHER" id="PTHR44943:SF8">
    <property type="entry name" value="TPR REPEAT-CONTAINING PROTEIN MJ0263"/>
    <property type="match status" value="1"/>
</dbReference>
<reference evidence="7 8" key="1">
    <citation type="submission" date="2017-07" db="EMBL/GenBank/DDBJ databases">
        <title>Recovery of genomes from metagenomes via a dereplication, aggregation, and scoring strategy.</title>
        <authorList>
            <person name="Sieber C.M."/>
            <person name="Probst A.J."/>
            <person name="Sharrar A."/>
            <person name="Thomas B.C."/>
            <person name="Hess M."/>
            <person name="Tringe S.G."/>
            <person name="Banfield J.F."/>
        </authorList>
    </citation>
    <scope>NUCLEOTIDE SEQUENCE [LARGE SCALE GENOMIC DNA]</scope>
    <source>
        <strain evidence="7">JGI_Cruoil_03_51_56</strain>
    </source>
</reference>
<evidence type="ECO:0000256" key="5">
    <source>
        <dbReference type="SAM" id="MobiDB-lite"/>
    </source>
</evidence>
<keyword evidence="1" id="KW-0732">Signal</keyword>
<dbReference type="Gene3D" id="1.25.40.10">
    <property type="entry name" value="Tetratricopeptide repeat domain"/>
    <property type="match status" value="7"/>
</dbReference>
<evidence type="ECO:0000313" key="7">
    <source>
        <dbReference type="EMBL" id="OYD14284.1"/>
    </source>
</evidence>
<name>A0A235BPY4_UNCW3</name>
<dbReference type="Pfam" id="PF13525">
    <property type="entry name" value="YfiO"/>
    <property type="match status" value="2"/>
</dbReference>
<dbReference type="EMBL" id="NOZP01000170">
    <property type="protein sequence ID" value="OYD14284.1"/>
    <property type="molecule type" value="Genomic_DNA"/>
</dbReference>
<evidence type="ECO:0000256" key="4">
    <source>
        <dbReference type="PROSITE-ProRule" id="PRU00339"/>
    </source>
</evidence>
<evidence type="ECO:0000313" key="8">
    <source>
        <dbReference type="Proteomes" id="UP000215559"/>
    </source>
</evidence>
<dbReference type="InterPro" id="IPR011990">
    <property type="entry name" value="TPR-like_helical_dom_sf"/>
</dbReference>
<dbReference type="PANTHER" id="PTHR44943">
    <property type="entry name" value="CELLULOSE SYNTHASE OPERON PROTEIN C"/>
    <property type="match status" value="1"/>
</dbReference>
<proteinExistence type="predicted"/>
<evidence type="ECO:0000256" key="2">
    <source>
        <dbReference type="ARBA" id="ARBA00022737"/>
    </source>
</evidence>
<dbReference type="Pfam" id="PF13432">
    <property type="entry name" value="TPR_16"/>
    <property type="match status" value="2"/>
</dbReference>
<feature type="repeat" description="TPR" evidence="4">
    <location>
        <begin position="804"/>
        <end position="837"/>
    </location>
</feature>
<feature type="repeat" description="TPR" evidence="4">
    <location>
        <begin position="621"/>
        <end position="654"/>
    </location>
</feature>
<comment type="caution">
    <text evidence="7">The sequence shown here is derived from an EMBL/GenBank/DDBJ whole genome shotgun (WGS) entry which is preliminary data.</text>
</comment>
<gene>
    <name evidence="7" type="ORF">CH330_09045</name>
</gene>
<dbReference type="InterPro" id="IPR019734">
    <property type="entry name" value="TPR_rpt"/>
</dbReference>
<feature type="compositionally biased region" description="Basic and acidic residues" evidence="5">
    <location>
        <begin position="859"/>
        <end position="874"/>
    </location>
</feature>
<dbReference type="InterPro" id="IPR039565">
    <property type="entry name" value="BamD-like"/>
</dbReference>
<dbReference type="SUPFAM" id="SSF48452">
    <property type="entry name" value="TPR-like"/>
    <property type="match status" value="4"/>
</dbReference>
<protein>
    <recommendedName>
        <fullName evidence="6">Outer membrane lipoprotein BamD-like domain-containing protein</fullName>
    </recommendedName>
</protein>
<dbReference type="Pfam" id="PF13174">
    <property type="entry name" value="TPR_6"/>
    <property type="match status" value="2"/>
</dbReference>
<dbReference type="InterPro" id="IPR051685">
    <property type="entry name" value="Ycf3/AcsC/BcsC/TPR_MFPF"/>
</dbReference>
<organism evidence="7 8">
    <name type="scientific">candidate division WOR-3 bacterium JGI_Cruoil_03_51_56</name>
    <dbReference type="NCBI Taxonomy" id="1973747"/>
    <lineage>
        <taxon>Bacteria</taxon>
        <taxon>Bacteria division WOR-3</taxon>
    </lineage>
</organism>
<feature type="domain" description="Outer membrane lipoprotein BamD-like" evidence="6">
    <location>
        <begin position="728"/>
        <end position="854"/>
    </location>
</feature>
<keyword evidence="2" id="KW-0677">Repeat</keyword>
<dbReference type="SMART" id="SM00028">
    <property type="entry name" value="TPR"/>
    <property type="match status" value="12"/>
</dbReference>